<organism evidence="2 3">
    <name type="scientific">Enterococcus hermanniensis</name>
    <dbReference type="NCBI Taxonomy" id="249189"/>
    <lineage>
        <taxon>Bacteria</taxon>
        <taxon>Bacillati</taxon>
        <taxon>Bacillota</taxon>
        <taxon>Bacilli</taxon>
        <taxon>Lactobacillales</taxon>
        <taxon>Enterococcaceae</taxon>
        <taxon>Enterococcus</taxon>
    </lineage>
</organism>
<dbReference type="Proteomes" id="UP000182077">
    <property type="component" value="Unassembled WGS sequence"/>
</dbReference>
<evidence type="ECO:0000256" key="1">
    <source>
        <dbReference type="ARBA" id="ARBA00006479"/>
    </source>
</evidence>
<proteinExistence type="inferred from homology"/>
<evidence type="ECO:0008006" key="4">
    <source>
        <dbReference type="Google" id="ProtNLM"/>
    </source>
</evidence>
<dbReference type="OrthoDB" id="9795247at2"/>
<dbReference type="Gene3D" id="3.30.420.40">
    <property type="match status" value="1"/>
</dbReference>
<evidence type="ECO:0000313" key="3">
    <source>
        <dbReference type="Proteomes" id="UP000182077"/>
    </source>
</evidence>
<dbReference type="AlphaFoldDB" id="A0A1L8TP55"/>
<sequence>MHWLYLSLHLDGKNLFELDGQGDVVARMILSDMYQVIANNLYSIQVTFDPEMIVIGGGISKRKELAEELTTRLFRLLQKEGIEEIMPSIKCCAFHNDANLIGAALNFQQNYNMSK</sequence>
<evidence type="ECO:0000313" key="2">
    <source>
        <dbReference type="EMBL" id="OJG46109.1"/>
    </source>
</evidence>
<dbReference type="STRING" id="249189.RV04_GL001275"/>
<keyword evidence="3" id="KW-1185">Reference proteome</keyword>
<dbReference type="InterPro" id="IPR000600">
    <property type="entry name" value="ROK"/>
</dbReference>
<comment type="similarity">
    <text evidence="1">Belongs to the ROK (NagC/XylR) family.</text>
</comment>
<dbReference type="InterPro" id="IPR043129">
    <property type="entry name" value="ATPase_NBD"/>
</dbReference>
<reference evidence="2 3" key="1">
    <citation type="submission" date="2014-12" db="EMBL/GenBank/DDBJ databases">
        <title>Draft genome sequences of 29 type strains of Enterococci.</title>
        <authorList>
            <person name="Zhong Z."/>
            <person name="Sun Z."/>
            <person name="Liu W."/>
            <person name="Zhang W."/>
            <person name="Zhang H."/>
        </authorList>
    </citation>
    <scope>NUCLEOTIDE SEQUENCE [LARGE SCALE GENOMIC DNA]</scope>
    <source>
        <strain evidence="2 3">DSM 17122</strain>
    </source>
</reference>
<comment type="caution">
    <text evidence="2">The sequence shown here is derived from an EMBL/GenBank/DDBJ whole genome shotgun (WGS) entry which is preliminary data.</text>
</comment>
<dbReference type="Pfam" id="PF00480">
    <property type="entry name" value="ROK"/>
    <property type="match status" value="1"/>
</dbReference>
<gene>
    <name evidence="2" type="ORF">RV04_GL001275</name>
</gene>
<dbReference type="SUPFAM" id="SSF53067">
    <property type="entry name" value="Actin-like ATPase domain"/>
    <property type="match status" value="1"/>
</dbReference>
<name>A0A1L8TP55_9ENTE</name>
<protein>
    <recommendedName>
        <fullName evidence="4">ROK family protein</fullName>
    </recommendedName>
</protein>
<accession>A0A1L8TP55</accession>
<dbReference type="EMBL" id="JXKQ01000003">
    <property type="protein sequence ID" value="OJG46109.1"/>
    <property type="molecule type" value="Genomic_DNA"/>
</dbReference>